<dbReference type="Gene3D" id="3.30.450.20">
    <property type="entry name" value="PAS domain"/>
    <property type="match status" value="1"/>
</dbReference>
<evidence type="ECO:0000256" key="2">
    <source>
        <dbReference type="SAM" id="Phobius"/>
    </source>
</evidence>
<name>A0A433QBZ8_9FUNG</name>
<gene>
    <name evidence="3" type="ORF">BC938DRAFT_483469</name>
</gene>
<feature type="region of interest" description="Disordered" evidence="1">
    <location>
        <begin position="585"/>
        <end position="618"/>
    </location>
</feature>
<keyword evidence="2" id="KW-1133">Transmembrane helix</keyword>
<feature type="compositionally biased region" description="Low complexity" evidence="1">
    <location>
        <begin position="592"/>
        <end position="609"/>
    </location>
</feature>
<keyword evidence="4" id="KW-1185">Reference proteome</keyword>
<accession>A0A433QBZ8</accession>
<dbReference type="EMBL" id="RBNJ01008718">
    <property type="protein sequence ID" value="RUS27292.1"/>
    <property type="molecule type" value="Genomic_DNA"/>
</dbReference>
<reference evidence="3 4" key="1">
    <citation type="journal article" date="2018" name="New Phytol.">
        <title>Phylogenomics of Endogonaceae and evolution of mycorrhizas within Mucoromycota.</title>
        <authorList>
            <person name="Chang Y."/>
            <person name="Desiro A."/>
            <person name="Na H."/>
            <person name="Sandor L."/>
            <person name="Lipzen A."/>
            <person name="Clum A."/>
            <person name="Barry K."/>
            <person name="Grigoriev I.V."/>
            <person name="Martin F.M."/>
            <person name="Stajich J.E."/>
            <person name="Smith M.E."/>
            <person name="Bonito G."/>
            <person name="Spatafora J.W."/>
        </authorList>
    </citation>
    <scope>NUCLEOTIDE SEQUENCE [LARGE SCALE GENOMIC DNA]</scope>
    <source>
        <strain evidence="3 4">AD002</strain>
    </source>
</reference>
<organism evidence="3 4">
    <name type="scientific">Jimgerdemannia flammicorona</name>
    <dbReference type="NCBI Taxonomy" id="994334"/>
    <lineage>
        <taxon>Eukaryota</taxon>
        <taxon>Fungi</taxon>
        <taxon>Fungi incertae sedis</taxon>
        <taxon>Mucoromycota</taxon>
        <taxon>Mucoromycotina</taxon>
        <taxon>Endogonomycetes</taxon>
        <taxon>Endogonales</taxon>
        <taxon>Endogonaceae</taxon>
        <taxon>Jimgerdemannia</taxon>
    </lineage>
</organism>
<dbReference type="CDD" id="cd12913">
    <property type="entry name" value="PDC1_MCP_like"/>
    <property type="match status" value="1"/>
</dbReference>
<feature type="non-terminal residue" evidence="3">
    <location>
        <position position="1"/>
    </location>
</feature>
<keyword evidence="2" id="KW-0472">Membrane</keyword>
<evidence type="ECO:0000313" key="4">
    <source>
        <dbReference type="Proteomes" id="UP000274822"/>
    </source>
</evidence>
<evidence type="ECO:0000256" key="1">
    <source>
        <dbReference type="SAM" id="MobiDB-lite"/>
    </source>
</evidence>
<keyword evidence="2" id="KW-0812">Transmembrane</keyword>
<evidence type="ECO:0008006" key="5">
    <source>
        <dbReference type="Google" id="ProtNLM"/>
    </source>
</evidence>
<feature type="transmembrane region" description="Helical" evidence="2">
    <location>
        <begin position="434"/>
        <end position="459"/>
    </location>
</feature>
<dbReference type="AlphaFoldDB" id="A0A433QBZ8"/>
<dbReference type="Proteomes" id="UP000274822">
    <property type="component" value="Unassembled WGS sequence"/>
</dbReference>
<proteinExistence type="predicted"/>
<feature type="transmembrane region" description="Helical" evidence="2">
    <location>
        <begin position="48"/>
        <end position="74"/>
    </location>
</feature>
<protein>
    <recommendedName>
        <fullName evidence="5">Cache domain-containing protein</fullName>
    </recommendedName>
</protein>
<evidence type="ECO:0000313" key="3">
    <source>
        <dbReference type="EMBL" id="RUS27292.1"/>
    </source>
</evidence>
<comment type="caution">
    <text evidence="3">The sequence shown here is derived from an EMBL/GenBank/DDBJ whole genome shotgun (WGS) entry which is preliminary data.</text>
</comment>
<sequence length="618" mass="68028">RPCAAAHIIPSRPHPSHPLNRRPCWFAIVDIFSNMFAKWHSYSLKKQMLITFSSSVIISLILVEIICIVFLFLVTNNIKDTSTEILTKQIKQNLADSVYNSGALFQGSLKRIAESIVLPLTQATGDTFRTDQPLSDEASYFDNNAGLQAAGTVIPSAGQRYSGQTVTLRHSTWMTSNYTGVDPPANLTTDQGTVLGNSAHLDHLFRTMYSQNPDIVALFVGFDAFFFRRYPGANTIRYSGPYDPTIRPWYKAAKKYASSGGSSQLYVITDPYSDTSGRGWTVSISAVIVNSVTGSNIGVASIDLLIGTLKSNLERIAVNGSQTSLYLFNGIAIANPNWDLAAWKDRPFRYNDSSNPTISESLWQQIISSTVYKPDPQVYQDPITSVWYLIIWQMLNVTNGMTGGKPSYVSFSAFPLADINLPISGVSSDMNRAFAIYAAISFAIFVLVLLIVVTAVVALANTAVKVRVLCCVRGRLLKTASFPHSAFPIQPMTKLSKESMKISNNIGKSSLFEGVRTDDTLHKGSAEGLRNRLNRIDETKELQDKFYKMVTTISESIRASEASTKNVFHNNLQLPDWDPDAAIRQLIDSPNTPDSEGGPESSSPLSETSIKPHDPSQK</sequence>